<sequence>MTAPAGKRQVSLQPALYLAAALQVNTEVKHHAAVSCLGAGFFGKARKAAERHKAFESFAAGGKLVGLNAAGEL</sequence>
<gene>
    <name evidence="1" type="ORF">GCM10022228_14570</name>
</gene>
<name>A0ABP7LRA3_9GAMM</name>
<protein>
    <submittedName>
        <fullName evidence="1">Uncharacterized protein</fullName>
    </submittedName>
</protein>
<organism evidence="1 2">
    <name type="scientific">Halomonas cibimaris</name>
    <dbReference type="NCBI Taxonomy" id="657012"/>
    <lineage>
        <taxon>Bacteria</taxon>
        <taxon>Pseudomonadati</taxon>
        <taxon>Pseudomonadota</taxon>
        <taxon>Gammaproteobacteria</taxon>
        <taxon>Oceanospirillales</taxon>
        <taxon>Halomonadaceae</taxon>
        <taxon>Halomonas</taxon>
    </lineage>
</organism>
<accession>A0ABP7LRA3</accession>
<evidence type="ECO:0000313" key="2">
    <source>
        <dbReference type="Proteomes" id="UP001500133"/>
    </source>
</evidence>
<dbReference type="EMBL" id="BAAAZT010000068">
    <property type="protein sequence ID" value="GAA3905433.1"/>
    <property type="molecule type" value="Genomic_DNA"/>
</dbReference>
<proteinExistence type="predicted"/>
<comment type="caution">
    <text evidence="1">The sequence shown here is derived from an EMBL/GenBank/DDBJ whole genome shotgun (WGS) entry which is preliminary data.</text>
</comment>
<keyword evidence="2" id="KW-1185">Reference proteome</keyword>
<reference evidence="2" key="1">
    <citation type="journal article" date="2019" name="Int. J. Syst. Evol. Microbiol.">
        <title>The Global Catalogue of Microorganisms (GCM) 10K type strain sequencing project: providing services to taxonomists for standard genome sequencing and annotation.</title>
        <authorList>
            <consortium name="The Broad Institute Genomics Platform"/>
            <consortium name="The Broad Institute Genome Sequencing Center for Infectious Disease"/>
            <person name="Wu L."/>
            <person name="Ma J."/>
        </authorList>
    </citation>
    <scope>NUCLEOTIDE SEQUENCE [LARGE SCALE GENOMIC DNA]</scope>
    <source>
        <strain evidence="2">JCM 16914</strain>
    </source>
</reference>
<evidence type="ECO:0000313" key="1">
    <source>
        <dbReference type="EMBL" id="GAA3905433.1"/>
    </source>
</evidence>
<dbReference type="Proteomes" id="UP001500133">
    <property type="component" value="Unassembled WGS sequence"/>
</dbReference>